<accession>A0ABT5KNK2</accession>
<name>A0ABT5KNK2_9BURK</name>
<evidence type="ECO:0000313" key="2">
    <source>
        <dbReference type="Proteomes" id="UP001219862"/>
    </source>
</evidence>
<gene>
    <name evidence="1" type="ORF">PRZ01_04790</name>
</gene>
<reference evidence="1 2" key="1">
    <citation type="submission" date="2022-10" db="EMBL/GenBank/DDBJ databases">
        <title>paucibacter sp. hw8 Genome sequencing.</title>
        <authorList>
            <person name="Park S."/>
        </authorList>
    </citation>
    <scope>NUCLEOTIDE SEQUENCE [LARGE SCALE GENOMIC DNA]</scope>
    <source>
        <strain evidence="2">hw8</strain>
    </source>
</reference>
<evidence type="ECO:0000313" key="1">
    <source>
        <dbReference type="EMBL" id="MDC8784503.1"/>
    </source>
</evidence>
<comment type="caution">
    <text evidence="1">The sequence shown here is derived from an EMBL/GenBank/DDBJ whole genome shotgun (WGS) entry which is preliminary data.</text>
</comment>
<organism evidence="1 2">
    <name type="scientific">Roseateles koreensis</name>
    <dbReference type="NCBI Taxonomy" id="2987526"/>
    <lineage>
        <taxon>Bacteria</taxon>
        <taxon>Pseudomonadati</taxon>
        <taxon>Pseudomonadota</taxon>
        <taxon>Betaproteobacteria</taxon>
        <taxon>Burkholderiales</taxon>
        <taxon>Sphaerotilaceae</taxon>
        <taxon>Roseateles</taxon>
    </lineage>
</organism>
<keyword evidence="2" id="KW-1185">Reference proteome</keyword>
<dbReference type="Gene3D" id="3.40.190.10">
    <property type="entry name" value="Periplasmic binding protein-like II"/>
    <property type="match status" value="2"/>
</dbReference>
<dbReference type="EMBL" id="JAQQXS010000003">
    <property type="protein sequence ID" value="MDC8784503.1"/>
    <property type="molecule type" value="Genomic_DNA"/>
</dbReference>
<dbReference type="SUPFAM" id="SSF53850">
    <property type="entry name" value="Periplasmic binding protein-like II"/>
    <property type="match status" value="1"/>
</dbReference>
<dbReference type="RefSeq" id="WP_273595616.1">
    <property type="nucleotide sequence ID" value="NZ_JAQQXS010000003.1"/>
</dbReference>
<proteinExistence type="predicted"/>
<evidence type="ECO:0008006" key="3">
    <source>
        <dbReference type="Google" id="ProtNLM"/>
    </source>
</evidence>
<protein>
    <recommendedName>
        <fullName evidence="3">Solute-binding protein family 3/N-terminal domain-containing protein</fullName>
    </recommendedName>
</protein>
<sequence>MQESFSQAISQRLGVDTPSAGNVDSVRRRWRGVAAAALLIFLPAGHAGTGPVGEEQAELTIHFSNRPPLVESEKSPNGDGRIGGPLYDKAQLVLARAGVHARFIEMPLKRRDQETLQYGNPACSIGVYKTKEREALFVFSQAIFLDLPWVVVSRPEVTGAVRQFHTLNDFTQKTDLRALFAGGLSLGNQIDGMIAKLRGHVERPSVPAGQVLRMLTQNRGDFTLLPQDLFEAFRTENPTSPLDATVFADVVGQASYLMCNKAMSPRLLGRIDAAIAASGGAGRLLPK</sequence>
<dbReference type="Proteomes" id="UP001219862">
    <property type="component" value="Unassembled WGS sequence"/>
</dbReference>